<dbReference type="EMBL" id="JACAZF010000006">
    <property type="protein sequence ID" value="KAF7301667.1"/>
    <property type="molecule type" value="Genomic_DNA"/>
</dbReference>
<dbReference type="PANTHER" id="PTHR13501">
    <property type="entry name" value="CHLOROPLAST 50S RIBOSOMAL PROTEIN L22-RELATED"/>
    <property type="match status" value="1"/>
</dbReference>
<dbReference type="InterPro" id="IPR047867">
    <property type="entry name" value="Ribosomal_uL22_bac/org-type"/>
</dbReference>
<name>A0A8H6W1L1_9AGAR</name>
<dbReference type="Gene3D" id="3.90.470.10">
    <property type="entry name" value="Ribosomal protein L22/L17"/>
    <property type="match status" value="1"/>
</dbReference>
<dbReference type="GO" id="GO:0005762">
    <property type="term" value="C:mitochondrial large ribosomal subunit"/>
    <property type="evidence" value="ECO:0007669"/>
    <property type="project" value="TreeGrafter"/>
</dbReference>
<dbReference type="Proteomes" id="UP000636479">
    <property type="component" value="Unassembled WGS sequence"/>
</dbReference>
<keyword evidence="3 4" id="KW-0687">Ribonucleoprotein</keyword>
<dbReference type="Pfam" id="PF00237">
    <property type="entry name" value="Ribosomal_L22"/>
    <property type="match status" value="1"/>
</dbReference>
<keyword evidence="7" id="KW-1185">Reference proteome</keyword>
<dbReference type="GeneID" id="59346539"/>
<dbReference type="AlphaFoldDB" id="A0A8H6W1L1"/>
<dbReference type="OrthoDB" id="416470at2759"/>
<dbReference type="GO" id="GO:0003735">
    <property type="term" value="F:structural constituent of ribosome"/>
    <property type="evidence" value="ECO:0007669"/>
    <property type="project" value="InterPro"/>
</dbReference>
<dbReference type="InterPro" id="IPR001063">
    <property type="entry name" value="Ribosomal_uL22"/>
</dbReference>
<sequence length="240" mass="26700">MLTRWIQAGPSRLTPASRRYESSFSPISWLSKTFSPAPAEQEVARAKTTQEGKPQTPTAKPAKSTSIFAQVVPSQATPQPAKPLSSKYEVAFQKSTTAPFIISHRKLNKLGRQIAGKPIDYAILQMQFSNKRASSKIKDLLLEAKQRAVRLRKMDEPTLVVAEAWVSKRAKRSRKMVAQGRGHRGVRTKPSSSITVVLKEGKTVEQLKAEARKRKLSRIVSSAVTREDVPLRNVGSAWAW</sequence>
<keyword evidence="2 4" id="KW-0689">Ribosomal protein</keyword>
<evidence type="ECO:0000256" key="4">
    <source>
        <dbReference type="RuleBase" id="RU004005"/>
    </source>
</evidence>
<feature type="compositionally biased region" description="Polar residues" evidence="5">
    <location>
        <begin position="51"/>
        <end position="65"/>
    </location>
</feature>
<comment type="similarity">
    <text evidence="1 4">Belongs to the universal ribosomal protein uL22 family.</text>
</comment>
<evidence type="ECO:0000313" key="7">
    <source>
        <dbReference type="Proteomes" id="UP000636479"/>
    </source>
</evidence>
<reference evidence="6" key="1">
    <citation type="submission" date="2020-05" db="EMBL/GenBank/DDBJ databases">
        <title>Mycena genomes resolve the evolution of fungal bioluminescence.</title>
        <authorList>
            <person name="Tsai I.J."/>
        </authorList>
    </citation>
    <scope>NUCLEOTIDE SEQUENCE</scope>
    <source>
        <strain evidence="6">171206Taipei</strain>
    </source>
</reference>
<protein>
    <submittedName>
        <fullName evidence="6">Dolichyl-diphosphooligosaccharide--protein glycosyltransferase subunit 1</fullName>
    </submittedName>
</protein>
<gene>
    <name evidence="6" type="ORF">MIND_00732200</name>
</gene>
<accession>A0A8H6W1L1</accession>
<evidence type="ECO:0000313" key="6">
    <source>
        <dbReference type="EMBL" id="KAF7301667.1"/>
    </source>
</evidence>
<evidence type="ECO:0000256" key="2">
    <source>
        <dbReference type="ARBA" id="ARBA00022980"/>
    </source>
</evidence>
<evidence type="ECO:0000256" key="5">
    <source>
        <dbReference type="SAM" id="MobiDB-lite"/>
    </source>
</evidence>
<evidence type="ECO:0000256" key="3">
    <source>
        <dbReference type="ARBA" id="ARBA00023274"/>
    </source>
</evidence>
<dbReference type="GO" id="GO:0016740">
    <property type="term" value="F:transferase activity"/>
    <property type="evidence" value="ECO:0007669"/>
    <property type="project" value="UniProtKB-KW"/>
</dbReference>
<comment type="caution">
    <text evidence="6">The sequence shown here is derived from an EMBL/GenBank/DDBJ whole genome shotgun (WGS) entry which is preliminary data.</text>
</comment>
<feature type="region of interest" description="Disordered" evidence="5">
    <location>
        <begin position="38"/>
        <end position="65"/>
    </location>
</feature>
<dbReference type="SUPFAM" id="SSF54843">
    <property type="entry name" value="Ribosomal protein L22"/>
    <property type="match status" value="1"/>
</dbReference>
<proteinExistence type="inferred from homology"/>
<dbReference type="GO" id="GO:0006412">
    <property type="term" value="P:translation"/>
    <property type="evidence" value="ECO:0007669"/>
    <property type="project" value="InterPro"/>
</dbReference>
<keyword evidence="6" id="KW-0808">Transferase</keyword>
<dbReference type="PANTHER" id="PTHR13501:SF8">
    <property type="entry name" value="LARGE RIBOSOMAL SUBUNIT PROTEIN UL22M"/>
    <property type="match status" value="1"/>
</dbReference>
<dbReference type="RefSeq" id="XP_037219667.1">
    <property type="nucleotide sequence ID" value="XM_037364023.1"/>
</dbReference>
<organism evidence="6 7">
    <name type="scientific">Mycena indigotica</name>
    <dbReference type="NCBI Taxonomy" id="2126181"/>
    <lineage>
        <taxon>Eukaryota</taxon>
        <taxon>Fungi</taxon>
        <taxon>Dikarya</taxon>
        <taxon>Basidiomycota</taxon>
        <taxon>Agaricomycotina</taxon>
        <taxon>Agaricomycetes</taxon>
        <taxon>Agaricomycetidae</taxon>
        <taxon>Agaricales</taxon>
        <taxon>Marasmiineae</taxon>
        <taxon>Mycenaceae</taxon>
        <taxon>Mycena</taxon>
    </lineage>
</organism>
<dbReference type="InterPro" id="IPR036394">
    <property type="entry name" value="Ribosomal_uL22_sf"/>
</dbReference>
<evidence type="ECO:0000256" key="1">
    <source>
        <dbReference type="ARBA" id="ARBA00009451"/>
    </source>
</evidence>